<dbReference type="Proteomes" id="UP000271098">
    <property type="component" value="Unassembled WGS sequence"/>
</dbReference>
<reference evidence="1 2" key="1">
    <citation type="submission" date="2018-11" db="EMBL/GenBank/DDBJ databases">
        <authorList>
            <consortium name="Pathogen Informatics"/>
        </authorList>
    </citation>
    <scope>NUCLEOTIDE SEQUENCE [LARGE SCALE GENOMIC DNA]</scope>
</reference>
<evidence type="ECO:0000313" key="1">
    <source>
        <dbReference type="EMBL" id="VDN44286.1"/>
    </source>
</evidence>
<accession>A0A3P7RMH0</accession>
<protein>
    <submittedName>
        <fullName evidence="1">Uncharacterized protein</fullName>
    </submittedName>
</protein>
<organism evidence="1 2">
    <name type="scientific">Gongylonema pulchrum</name>
    <dbReference type="NCBI Taxonomy" id="637853"/>
    <lineage>
        <taxon>Eukaryota</taxon>
        <taxon>Metazoa</taxon>
        <taxon>Ecdysozoa</taxon>
        <taxon>Nematoda</taxon>
        <taxon>Chromadorea</taxon>
        <taxon>Rhabditida</taxon>
        <taxon>Spirurina</taxon>
        <taxon>Spiruromorpha</taxon>
        <taxon>Spiruroidea</taxon>
        <taxon>Gongylonematidae</taxon>
        <taxon>Gongylonema</taxon>
    </lineage>
</organism>
<name>A0A3P7RMH0_9BILA</name>
<dbReference type="EMBL" id="UYRT01105463">
    <property type="protein sequence ID" value="VDN44286.1"/>
    <property type="molecule type" value="Genomic_DNA"/>
</dbReference>
<evidence type="ECO:0000313" key="2">
    <source>
        <dbReference type="Proteomes" id="UP000271098"/>
    </source>
</evidence>
<gene>
    <name evidence="1" type="ORF">GPUH_LOCUS25501</name>
</gene>
<sequence>MFGESKKLSMDATDAKSVWRGDVSVTPECGSNVTFVVRFKRFGELT</sequence>
<keyword evidence="2" id="KW-1185">Reference proteome</keyword>
<proteinExistence type="predicted"/>
<dbReference type="AlphaFoldDB" id="A0A3P7RMH0"/>